<comment type="caution">
    <text evidence="6">The sequence shown here is derived from an EMBL/GenBank/DDBJ whole genome shotgun (WGS) entry which is preliminary data.</text>
</comment>
<dbReference type="Pfam" id="PF00121">
    <property type="entry name" value="TIM"/>
    <property type="match status" value="1"/>
</dbReference>
<keyword evidence="5" id="KW-0963">Cytoplasm</keyword>
<dbReference type="SUPFAM" id="SSF51351">
    <property type="entry name" value="Triosephosphate isomerase (TIM)"/>
    <property type="match status" value="1"/>
</dbReference>
<comment type="pathway">
    <text evidence="2">Carbohydrate metabolism; erythritol degradation.</text>
</comment>
<keyword evidence="4 5" id="KW-0413">Isomerase</keyword>
<protein>
    <recommendedName>
        <fullName evidence="5">Triosephosphate isomerase</fullName>
        <ecNumber evidence="5">5.3.1.1</ecNumber>
    </recommendedName>
</protein>
<evidence type="ECO:0000313" key="6">
    <source>
        <dbReference type="EMBL" id="MEA0970348.1"/>
    </source>
</evidence>
<dbReference type="PANTHER" id="PTHR21139">
    <property type="entry name" value="TRIOSEPHOSPHATE ISOMERASE"/>
    <property type="match status" value="1"/>
</dbReference>
<comment type="subunit">
    <text evidence="5">Homodimer.</text>
</comment>
<organism evidence="6 7">
    <name type="scientific">Candidatus Megaera venefica</name>
    <dbReference type="NCBI Taxonomy" id="2055910"/>
    <lineage>
        <taxon>Bacteria</taxon>
        <taxon>Pseudomonadati</taxon>
        <taxon>Pseudomonadota</taxon>
        <taxon>Alphaproteobacteria</taxon>
        <taxon>Rickettsiales</taxon>
        <taxon>Rickettsiaceae</taxon>
        <taxon>Candidatus Megaera</taxon>
    </lineage>
</organism>
<comment type="pathway">
    <text evidence="5">Carbohydrate biosynthesis; gluconeogenesis.</text>
</comment>
<dbReference type="GO" id="GO:0016853">
    <property type="term" value="F:isomerase activity"/>
    <property type="evidence" value="ECO:0007669"/>
    <property type="project" value="UniProtKB-KW"/>
</dbReference>
<keyword evidence="7" id="KW-1185">Reference proteome</keyword>
<dbReference type="PANTHER" id="PTHR21139:SF42">
    <property type="entry name" value="TRIOSEPHOSPHATE ISOMERASE"/>
    <property type="match status" value="1"/>
</dbReference>
<evidence type="ECO:0000256" key="3">
    <source>
        <dbReference type="ARBA" id="ARBA00007422"/>
    </source>
</evidence>
<dbReference type="InterPro" id="IPR020861">
    <property type="entry name" value="Triosephosphate_isomerase_AS"/>
</dbReference>
<evidence type="ECO:0000256" key="5">
    <source>
        <dbReference type="RuleBase" id="RU363013"/>
    </source>
</evidence>
<dbReference type="Proteomes" id="UP001291687">
    <property type="component" value="Unassembled WGS sequence"/>
</dbReference>
<dbReference type="PROSITE" id="PS00171">
    <property type="entry name" value="TIM_1"/>
    <property type="match status" value="1"/>
</dbReference>
<dbReference type="CDD" id="cd00311">
    <property type="entry name" value="TIM"/>
    <property type="match status" value="1"/>
</dbReference>
<dbReference type="PROSITE" id="PS51440">
    <property type="entry name" value="TIM_2"/>
    <property type="match status" value="1"/>
</dbReference>
<name>A0ABU5NB01_9RICK</name>
<dbReference type="EMBL" id="JARJFB010000012">
    <property type="protein sequence ID" value="MEA0970348.1"/>
    <property type="molecule type" value="Genomic_DNA"/>
</dbReference>
<dbReference type="InterPro" id="IPR000652">
    <property type="entry name" value="Triosephosphate_isomerase"/>
</dbReference>
<comment type="catalytic activity">
    <reaction evidence="5">
        <text>D-glyceraldehyde 3-phosphate = dihydroxyacetone phosphate</text>
        <dbReference type="Rhea" id="RHEA:18585"/>
        <dbReference type="ChEBI" id="CHEBI:57642"/>
        <dbReference type="ChEBI" id="CHEBI:59776"/>
        <dbReference type="EC" id="5.3.1.1"/>
    </reaction>
</comment>
<dbReference type="InterPro" id="IPR035990">
    <property type="entry name" value="TIM_sf"/>
</dbReference>
<comment type="subcellular location">
    <subcellularLocation>
        <location evidence="5">Cytoplasm</location>
    </subcellularLocation>
</comment>
<evidence type="ECO:0000313" key="7">
    <source>
        <dbReference type="Proteomes" id="UP001291687"/>
    </source>
</evidence>
<accession>A0ABU5NB01</accession>
<keyword evidence="5" id="KW-0324">Glycolysis</keyword>
<evidence type="ECO:0000256" key="1">
    <source>
        <dbReference type="ARBA" id="ARBA00000148"/>
    </source>
</evidence>
<evidence type="ECO:0000256" key="4">
    <source>
        <dbReference type="ARBA" id="ARBA00023235"/>
    </source>
</evidence>
<keyword evidence="5" id="KW-0312">Gluconeogenesis</keyword>
<dbReference type="EC" id="5.3.1.1" evidence="5"/>
<reference evidence="6 7" key="1">
    <citation type="submission" date="2023-03" db="EMBL/GenBank/DDBJ databases">
        <title>Host association and intracellularity evolved multiple times independently in the Rickettsiales.</title>
        <authorList>
            <person name="Castelli M."/>
            <person name="Nardi T."/>
            <person name="Gammuto L."/>
            <person name="Bellinzona G."/>
            <person name="Sabaneyeva E."/>
            <person name="Potekhin A."/>
            <person name="Serra V."/>
            <person name="Petroni G."/>
            <person name="Sassera D."/>
        </authorList>
    </citation>
    <scope>NUCLEOTIDE SEQUENCE [LARGE SCALE GENOMIC DNA]</scope>
    <source>
        <strain evidence="6 7">Sr 2-6</strain>
    </source>
</reference>
<sequence>MNIKLGEAIALAQKFESFNHSSQFFLAPPTPYLSYLSKVLVKTKICAQDVSSIKELGAYTGENSATIIKSCGVNYSIIGHSERRTNQRESNSIVRKKIESCIEAGITPIVCIGETLESRQNKNFKEFLIEQINSSIPSNAHNLIIAYEPVWAIGSGIAPKPEEIYEIVELIKKSARVELVAKNAQLVYGGSVSSKNFAEIITVPGLSGVLMGSASLDESEMSSILNQK</sequence>
<dbReference type="InterPro" id="IPR013785">
    <property type="entry name" value="Aldolase_TIM"/>
</dbReference>
<comment type="catalytic activity">
    <reaction evidence="1">
        <text>L-erythrulose 1-phosphate = D-erythrulose 4-phosphate</text>
        <dbReference type="Rhea" id="RHEA:49588"/>
        <dbReference type="ChEBI" id="CHEBI:58002"/>
        <dbReference type="ChEBI" id="CHEBI:90796"/>
        <dbReference type="EC" id="5.3.1.33"/>
    </reaction>
</comment>
<comment type="pathway">
    <text evidence="5">Carbohydrate degradation; glycolysis; D-glyceraldehyde 3-phosphate from glycerone phosphate: step 1/1.</text>
</comment>
<dbReference type="Gene3D" id="3.20.20.70">
    <property type="entry name" value="Aldolase class I"/>
    <property type="match status" value="1"/>
</dbReference>
<comment type="similarity">
    <text evidence="3 5">Belongs to the triosephosphate isomerase family.</text>
</comment>
<dbReference type="NCBIfam" id="TIGR00419">
    <property type="entry name" value="tim"/>
    <property type="match status" value="1"/>
</dbReference>
<proteinExistence type="inferred from homology"/>
<gene>
    <name evidence="6" type="ORF">Megvenef_00307</name>
</gene>
<evidence type="ECO:0000256" key="2">
    <source>
        <dbReference type="ARBA" id="ARBA00004939"/>
    </source>
</evidence>